<dbReference type="InterPro" id="IPR003593">
    <property type="entry name" value="AAA+_ATPase"/>
</dbReference>
<dbReference type="InterPro" id="IPR003439">
    <property type="entry name" value="ABC_transporter-like_ATP-bd"/>
</dbReference>
<keyword evidence="4 6" id="KW-0067">ATP-binding</keyword>
<proteinExistence type="inferred from homology"/>
<dbReference type="AlphaFoldDB" id="A0A162MFE9"/>
<dbReference type="Pfam" id="PF00005">
    <property type="entry name" value="ABC_tran"/>
    <property type="match status" value="1"/>
</dbReference>
<dbReference type="RefSeq" id="WP_068651471.1">
    <property type="nucleotide sequence ID" value="NZ_CP043611.1"/>
</dbReference>
<dbReference type="InterPro" id="IPR050763">
    <property type="entry name" value="ABC_transporter_ATP-binding"/>
</dbReference>
<keyword evidence="7" id="KW-1185">Reference proteome</keyword>
<gene>
    <name evidence="6" type="ORF">PBAT_17885</name>
</gene>
<dbReference type="EMBL" id="LVJI01000027">
    <property type="protein sequence ID" value="OAB43533.1"/>
    <property type="molecule type" value="Genomic_DNA"/>
</dbReference>
<accession>A0A162MFE9</accession>
<name>A0A162MFE9_9BACL</name>
<comment type="similarity">
    <text evidence="1">Belongs to the ABC transporter superfamily.</text>
</comment>
<comment type="caution">
    <text evidence="6">The sequence shown here is derived from an EMBL/GenBank/DDBJ whole genome shotgun (WGS) entry which is preliminary data.</text>
</comment>
<evidence type="ECO:0000256" key="3">
    <source>
        <dbReference type="ARBA" id="ARBA00022741"/>
    </source>
</evidence>
<dbReference type="Proteomes" id="UP000077355">
    <property type="component" value="Unassembled WGS sequence"/>
</dbReference>
<organism evidence="6 7">
    <name type="scientific">Paenibacillus antarcticus</name>
    <dbReference type="NCBI Taxonomy" id="253703"/>
    <lineage>
        <taxon>Bacteria</taxon>
        <taxon>Bacillati</taxon>
        <taxon>Bacillota</taxon>
        <taxon>Bacilli</taxon>
        <taxon>Bacillales</taxon>
        <taxon>Paenibacillaceae</taxon>
        <taxon>Paenibacillus</taxon>
    </lineage>
</organism>
<dbReference type="PANTHER" id="PTHR42711:SF5">
    <property type="entry name" value="ABC TRANSPORTER ATP-BINDING PROTEIN NATA"/>
    <property type="match status" value="1"/>
</dbReference>
<evidence type="ECO:0000313" key="6">
    <source>
        <dbReference type="EMBL" id="OAB43533.1"/>
    </source>
</evidence>
<dbReference type="InterPro" id="IPR027417">
    <property type="entry name" value="P-loop_NTPase"/>
</dbReference>
<sequence>MEKIIEVRGISKAYGKRKMKEKIHAVRDVSFHVNRGEVVGLLGPNGAGKTSTIKMLCGLLESDAGSIHINGLDICKKRLKALEHISAVLEGNRNLYWRLTVRENLEYFAGNRGYSRKQVAYQADKLLEQFNLKDKENELVNGLSRGMQQKLAIAVALLANTDVILLDEPTLGLDVEVSYELRNILNRIVKEEQRTIIISSHDMPVVQELCDRVIIINKGEVVIDDRVENLLKLFETRAYSMKLGEGLSVDQENKLLSKFPLSTYTTSSHETIVEVNLEHSQDIYELFDLLKEEGTMVESIDRITIDFEQVFVQIVKGGMTNEMAASIQC</sequence>
<dbReference type="PROSITE" id="PS50893">
    <property type="entry name" value="ABC_TRANSPORTER_2"/>
    <property type="match status" value="1"/>
</dbReference>
<evidence type="ECO:0000313" key="7">
    <source>
        <dbReference type="Proteomes" id="UP000077355"/>
    </source>
</evidence>
<dbReference type="GO" id="GO:0005524">
    <property type="term" value="F:ATP binding"/>
    <property type="evidence" value="ECO:0007669"/>
    <property type="project" value="UniProtKB-KW"/>
</dbReference>
<keyword evidence="2" id="KW-0813">Transport</keyword>
<dbReference type="Gene3D" id="3.40.50.300">
    <property type="entry name" value="P-loop containing nucleotide triphosphate hydrolases"/>
    <property type="match status" value="1"/>
</dbReference>
<dbReference type="PANTHER" id="PTHR42711">
    <property type="entry name" value="ABC TRANSPORTER ATP-BINDING PROTEIN"/>
    <property type="match status" value="1"/>
</dbReference>
<keyword evidence="3" id="KW-0547">Nucleotide-binding</keyword>
<dbReference type="GO" id="GO:0016887">
    <property type="term" value="F:ATP hydrolysis activity"/>
    <property type="evidence" value="ECO:0007669"/>
    <property type="project" value="InterPro"/>
</dbReference>
<dbReference type="SUPFAM" id="SSF52540">
    <property type="entry name" value="P-loop containing nucleoside triphosphate hydrolases"/>
    <property type="match status" value="1"/>
</dbReference>
<feature type="domain" description="ABC transporter" evidence="5">
    <location>
        <begin position="5"/>
        <end position="243"/>
    </location>
</feature>
<dbReference type="OrthoDB" id="9804819at2"/>
<evidence type="ECO:0000256" key="1">
    <source>
        <dbReference type="ARBA" id="ARBA00005417"/>
    </source>
</evidence>
<evidence type="ECO:0000259" key="5">
    <source>
        <dbReference type="PROSITE" id="PS50893"/>
    </source>
</evidence>
<dbReference type="CDD" id="cd03230">
    <property type="entry name" value="ABC_DR_subfamily_A"/>
    <property type="match status" value="1"/>
</dbReference>
<dbReference type="SMART" id="SM00382">
    <property type="entry name" value="AAA"/>
    <property type="match status" value="1"/>
</dbReference>
<evidence type="ECO:0000256" key="2">
    <source>
        <dbReference type="ARBA" id="ARBA00022448"/>
    </source>
</evidence>
<evidence type="ECO:0000256" key="4">
    <source>
        <dbReference type="ARBA" id="ARBA00022840"/>
    </source>
</evidence>
<reference evidence="6 7" key="1">
    <citation type="submission" date="2016-03" db="EMBL/GenBank/DDBJ databases">
        <title>Draft genome sequence of Paenibacillus antarcticus CECT 5836.</title>
        <authorList>
            <person name="Shin S.-K."/>
            <person name="Yi H."/>
        </authorList>
    </citation>
    <scope>NUCLEOTIDE SEQUENCE [LARGE SCALE GENOMIC DNA]</scope>
    <source>
        <strain evidence="6 7">CECT 5836</strain>
    </source>
</reference>
<protein>
    <submittedName>
        <fullName evidence="6">ABC transporter ATP-binding protein</fullName>
    </submittedName>
</protein>